<dbReference type="PANTHER" id="PTHR33221">
    <property type="entry name" value="WINGED HELIX-TURN-HELIX TRANSCRIPTIONAL REGULATOR, RRF2 FAMILY"/>
    <property type="match status" value="1"/>
</dbReference>
<organism evidence="1 2">
    <name type="scientific">Lactiplantibacillus modestisalitolerans</name>
    <dbReference type="NCBI Taxonomy" id="1457219"/>
    <lineage>
        <taxon>Bacteria</taxon>
        <taxon>Bacillati</taxon>
        <taxon>Bacillota</taxon>
        <taxon>Bacilli</taxon>
        <taxon>Lactobacillales</taxon>
        <taxon>Lactobacillaceae</taxon>
        <taxon>Lactiplantibacillus</taxon>
    </lineage>
</organism>
<dbReference type="Pfam" id="PF02082">
    <property type="entry name" value="Rrf2"/>
    <property type="match status" value="1"/>
</dbReference>
<comment type="caution">
    <text evidence="1">The sequence shown here is derived from an EMBL/GenBank/DDBJ whole genome shotgun (WGS) entry which is preliminary data.</text>
</comment>
<proteinExistence type="predicted"/>
<dbReference type="Proteomes" id="UP001589691">
    <property type="component" value="Unassembled WGS sequence"/>
</dbReference>
<reference evidence="1 2" key="1">
    <citation type="submission" date="2024-09" db="EMBL/GenBank/DDBJ databases">
        <authorList>
            <person name="Sun Q."/>
            <person name="Mori K."/>
        </authorList>
    </citation>
    <scope>NUCLEOTIDE SEQUENCE [LARGE SCALE GENOMIC DNA]</scope>
    <source>
        <strain evidence="1 2">TBRC 4576</strain>
    </source>
</reference>
<dbReference type="NCBIfam" id="TIGR00738">
    <property type="entry name" value="rrf2_super"/>
    <property type="match status" value="1"/>
</dbReference>
<sequence length="174" mass="18881">MQLAKSFERSACILVLLATQEPAVPITAAVIHQRIGGSASYLRKIIRKLAVAGLVTSTSGNNGGVHLARAPETISITDLVAALEGTLHTFPNTGDFDRVFQDIEPVANAGTKIVSDLFAQADQRWLDFLAQQTLASLIKQLLMVETIPVLDWTDQSSDKMAQLNALLARMRRAK</sequence>
<dbReference type="PANTHER" id="PTHR33221:SF9">
    <property type="entry name" value="RRF2 FAMILY PROTEIN"/>
    <property type="match status" value="1"/>
</dbReference>
<accession>A0ABV5WW63</accession>
<dbReference type="InterPro" id="IPR036388">
    <property type="entry name" value="WH-like_DNA-bd_sf"/>
</dbReference>
<dbReference type="InterPro" id="IPR036390">
    <property type="entry name" value="WH_DNA-bd_sf"/>
</dbReference>
<dbReference type="SUPFAM" id="SSF46785">
    <property type="entry name" value="Winged helix' DNA-binding domain"/>
    <property type="match status" value="1"/>
</dbReference>
<evidence type="ECO:0000313" key="1">
    <source>
        <dbReference type="EMBL" id="MFB9769906.1"/>
    </source>
</evidence>
<dbReference type="InterPro" id="IPR000944">
    <property type="entry name" value="Tscrpt_reg_Rrf2"/>
</dbReference>
<evidence type="ECO:0000313" key="2">
    <source>
        <dbReference type="Proteomes" id="UP001589691"/>
    </source>
</evidence>
<dbReference type="Gene3D" id="1.10.10.10">
    <property type="entry name" value="Winged helix-like DNA-binding domain superfamily/Winged helix DNA-binding domain"/>
    <property type="match status" value="1"/>
</dbReference>
<gene>
    <name evidence="1" type="ORF">ACFFLI_08550</name>
</gene>
<dbReference type="InterPro" id="IPR030489">
    <property type="entry name" value="TR_Rrf2-type_CS"/>
</dbReference>
<protein>
    <submittedName>
        <fullName evidence="1">RrF2 family transcriptional regulator</fullName>
    </submittedName>
</protein>
<dbReference type="PROSITE" id="PS01332">
    <property type="entry name" value="HTH_RRF2_1"/>
    <property type="match status" value="1"/>
</dbReference>
<keyword evidence="2" id="KW-1185">Reference proteome</keyword>
<dbReference type="EMBL" id="JBHLZY010000020">
    <property type="protein sequence ID" value="MFB9769906.1"/>
    <property type="molecule type" value="Genomic_DNA"/>
</dbReference>
<name>A0ABV5WW63_9LACO</name>
<dbReference type="PROSITE" id="PS51197">
    <property type="entry name" value="HTH_RRF2_2"/>
    <property type="match status" value="1"/>
</dbReference>
<dbReference type="RefSeq" id="WP_137641617.1">
    <property type="nucleotide sequence ID" value="NZ_BJEA01000001.1"/>
</dbReference>